<dbReference type="InterPro" id="IPR050306">
    <property type="entry name" value="PfkB_Carbo_kinase"/>
</dbReference>
<dbReference type="Proteomes" id="UP000240880">
    <property type="component" value="Unassembled WGS sequence"/>
</dbReference>
<comment type="caution">
    <text evidence="5">The sequence shown here is derived from an EMBL/GenBank/DDBJ whole genome shotgun (WGS) entry which is preliminary data.</text>
</comment>
<accession>A0A2R6ADQ4</accession>
<evidence type="ECO:0000256" key="2">
    <source>
        <dbReference type="ARBA" id="ARBA00022679"/>
    </source>
</evidence>
<evidence type="ECO:0000256" key="3">
    <source>
        <dbReference type="ARBA" id="ARBA00022777"/>
    </source>
</evidence>
<dbReference type="Gene3D" id="3.40.1190.20">
    <property type="match status" value="1"/>
</dbReference>
<gene>
    <name evidence="5" type="ORF">B9Q01_01030</name>
</gene>
<dbReference type="PANTHER" id="PTHR43085">
    <property type="entry name" value="HEXOKINASE FAMILY MEMBER"/>
    <property type="match status" value="1"/>
</dbReference>
<dbReference type="GO" id="GO:0016301">
    <property type="term" value="F:kinase activity"/>
    <property type="evidence" value="ECO:0007669"/>
    <property type="project" value="UniProtKB-KW"/>
</dbReference>
<evidence type="ECO:0000313" key="5">
    <source>
        <dbReference type="EMBL" id="PSN84469.1"/>
    </source>
</evidence>
<organism evidence="5 6">
    <name type="scientific">Candidatus Marsarchaeota G1 archaeon OSP_D</name>
    <dbReference type="NCBI Taxonomy" id="1978155"/>
    <lineage>
        <taxon>Archaea</taxon>
        <taxon>Candidatus Marsarchaeota</taxon>
        <taxon>Candidatus Marsarchaeota group 1</taxon>
    </lineage>
</organism>
<evidence type="ECO:0000259" key="4">
    <source>
        <dbReference type="Pfam" id="PF00294"/>
    </source>
</evidence>
<evidence type="ECO:0000256" key="1">
    <source>
        <dbReference type="ARBA" id="ARBA00010688"/>
    </source>
</evidence>
<dbReference type="Pfam" id="PF00294">
    <property type="entry name" value="PfkB"/>
    <property type="match status" value="1"/>
</dbReference>
<name>A0A2R6ADQ4_9ARCH</name>
<dbReference type="AlphaFoldDB" id="A0A2R6ADQ4"/>
<reference evidence="5 6" key="1">
    <citation type="submission" date="2017-04" db="EMBL/GenBank/DDBJ databases">
        <title>Novel microbial lineages endemic to geothermal iron-oxide mats fill important gaps in the evolutionary history of Archaea.</title>
        <authorList>
            <person name="Jay Z.J."/>
            <person name="Beam J.P."/>
            <person name="Dlakic M."/>
            <person name="Rusch D.B."/>
            <person name="Kozubal M.A."/>
            <person name="Inskeep W.P."/>
        </authorList>
    </citation>
    <scope>NUCLEOTIDE SEQUENCE [LARGE SCALE GENOMIC DNA]</scope>
    <source>
        <strain evidence="5">OSP_D</strain>
    </source>
</reference>
<proteinExistence type="inferred from homology"/>
<dbReference type="EMBL" id="NEXC01000003">
    <property type="protein sequence ID" value="PSN84469.1"/>
    <property type="molecule type" value="Genomic_DNA"/>
</dbReference>
<dbReference type="InterPro" id="IPR029056">
    <property type="entry name" value="Ribokinase-like"/>
</dbReference>
<sequence>MVIALFCNFTIDIVCLNGIAKIQIGGPAYYASLALNFMGEKSTLYTAIGKGIQKKKLKMLQRTNINLENIAFIDELPTPLFIHIYWDDKRKSYIYNETKLDEYYQNVKINEKDIYVSFTFREVKEDILYKLTQNKNCFLDMQGFLRYRNRYGLIKHKEPSIALDNFRYIKVSEEEIPNLKNLLQRAFSCSVEEVIVTRGARGVHVYSRKGIVYKLDLLNKNNNMRDPTGAGDVFGAIYFATRTKGASIPESIMKASLFASLKVNLGEHFGKRTIKNIMQLSKRQAFQKIKIDDFLI</sequence>
<protein>
    <recommendedName>
        <fullName evidence="4">Carbohydrate kinase PfkB domain-containing protein</fullName>
    </recommendedName>
</protein>
<comment type="similarity">
    <text evidence="1">Belongs to the carbohydrate kinase PfkB family.</text>
</comment>
<dbReference type="SUPFAM" id="SSF53613">
    <property type="entry name" value="Ribokinase-like"/>
    <property type="match status" value="1"/>
</dbReference>
<keyword evidence="3" id="KW-0418">Kinase</keyword>
<dbReference type="InterPro" id="IPR011611">
    <property type="entry name" value="PfkB_dom"/>
</dbReference>
<dbReference type="PANTHER" id="PTHR43085:SF57">
    <property type="entry name" value="CARBOHYDRATE KINASE PFKB DOMAIN-CONTAINING PROTEIN"/>
    <property type="match status" value="1"/>
</dbReference>
<evidence type="ECO:0000313" key="6">
    <source>
        <dbReference type="Proteomes" id="UP000240880"/>
    </source>
</evidence>
<feature type="domain" description="Carbohydrate kinase PfkB" evidence="4">
    <location>
        <begin position="176"/>
        <end position="263"/>
    </location>
</feature>
<keyword evidence="2" id="KW-0808">Transferase</keyword>